<evidence type="ECO:0000313" key="1">
    <source>
        <dbReference type="EMBL" id="MBM9578940.1"/>
    </source>
</evidence>
<gene>
    <name evidence="1" type="ORF">JWG45_17480</name>
</gene>
<dbReference type="EMBL" id="JAFFPU010000069">
    <property type="protein sequence ID" value="MBM9578940.1"/>
    <property type="molecule type" value="Genomic_DNA"/>
</dbReference>
<comment type="caution">
    <text evidence="1">The sequence shown here is derived from an EMBL/GenBank/DDBJ whole genome shotgun (WGS) entry which is preliminary data.</text>
</comment>
<organism evidence="1 2">
    <name type="scientific">Leptospira ainlahdjerensis</name>
    <dbReference type="NCBI Taxonomy" id="2810033"/>
    <lineage>
        <taxon>Bacteria</taxon>
        <taxon>Pseudomonadati</taxon>
        <taxon>Spirochaetota</taxon>
        <taxon>Spirochaetia</taxon>
        <taxon>Leptospirales</taxon>
        <taxon>Leptospiraceae</taxon>
        <taxon>Leptospira</taxon>
    </lineage>
</organism>
<evidence type="ECO:0000313" key="2">
    <source>
        <dbReference type="Proteomes" id="UP000724686"/>
    </source>
</evidence>
<protein>
    <recommendedName>
        <fullName evidence="3">TerB family tellurite resistance protein</fullName>
    </recommendedName>
</protein>
<name>A0ABS2UF00_9LEPT</name>
<reference evidence="1 2" key="1">
    <citation type="submission" date="2021-02" db="EMBL/GenBank/DDBJ databases">
        <title>Leptospira ainlahdjerensis sp. nov., Leptospira ainazelensis sp. nov., Leptospira abararensis sp. nov. and Leptospira chreensis sp. nov., four new species isolated from water sources in Algeria.</title>
        <authorList>
            <person name="Amara Korba A."/>
            <person name="Kainiu M."/>
            <person name="Vincent A.T."/>
            <person name="Mariet J.-F."/>
            <person name="Veyrier F.J."/>
            <person name="Goarant C."/>
            <person name="Picardeau M."/>
        </authorList>
    </citation>
    <scope>NUCLEOTIDE SEQUENCE [LARGE SCALE GENOMIC DNA]</scope>
    <source>
        <strain evidence="1 2">201903070</strain>
    </source>
</reference>
<proteinExistence type="predicted"/>
<sequence>MKQTDKAEDEDVILANLVLELNEEDRQNLFDSLYSSVVNQQSRDTVLHILFWKGFRLLNASGLISGTPESETEFAEKVGKLSSQDRQVLFDSVCSSIENQRGRDTVLHVLFWKACKLLREAGIE</sequence>
<keyword evidence="2" id="KW-1185">Reference proteome</keyword>
<evidence type="ECO:0008006" key="3">
    <source>
        <dbReference type="Google" id="ProtNLM"/>
    </source>
</evidence>
<accession>A0ABS2UF00</accession>
<dbReference type="Proteomes" id="UP000724686">
    <property type="component" value="Unassembled WGS sequence"/>
</dbReference>